<proteinExistence type="predicted"/>
<feature type="compositionally biased region" description="Basic and acidic residues" evidence="1">
    <location>
        <begin position="64"/>
        <end position="73"/>
    </location>
</feature>
<keyword evidence="3" id="KW-1185">Reference proteome</keyword>
<sequence length="103" mass="10916">MARFRLSWGGGRALFDATGGDGSGWRWIVNGGRRGCDTKDGGATGEGKNSVEESTEVEAGLEGGRVDGDDVGMRMKQGRSRFRFKSPAQTRKKSLLPGPTAPA</sequence>
<reference evidence="2" key="1">
    <citation type="submission" date="2023-01" db="EMBL/GenBank/DDBJ databases">
        <title>The chitinases involved in constricting ring structure development in the nematode-trapping fungus Drechslerella dactyloides.</title>
        <authorList>
            <person name="Wang R."/>
            <person name="Zhang L."/>
            <person name="Tang P."/>
            <person name="Li S."/>
            <person name="Liang L."/>
        </authorList>
    </citation>
    <scope>NUCLEOTIDE SEQUENCE</scope>
    <source>
        <strain evidence="2">YMF1.00031</strain>
    </source>
</reference>
<organism evidence="2 3">
    <name type="scientific">Drechslerella dactyloides</name>
    <name type="common">Nematode-trapping fungus</name>
    <name type="synonym">Arthrobotrys dactyloides</name>
    <dbReference type="NCBI Taxonomy" id="74499"/>
    <lineage>
        <taxon>Eukaryota</taxon>
        <taxon>Fungi</taxon>
        <taxon>Dikarya</taxon>
        <taxon>Ascomycota</taxon>
        <taxon>Pezizomycotina</taxon>
        <taxon>Orbiliomycetes</taxon>
        <taxon>Orbiliales</taxon>
        <taxon>Orbiliaceae</taxon>
        <taxon>Drechslerella</taxon>
    </lineage>
</organism>
<evidence type="ECO:0000313" key="3">
    <source>
        <dbReference type="Proteomes" id="UP001221413"/>
    </source>
</evidence>
<gene>
    <name evidence="2" type="ORF">Dda_0930</name>
</gene>
<evidence type="ECO:0000256" key="1">
    <source>
        <dbReference type="SAM" id="MobiDB-lite"/>
    </source>
</evidence>
<evidence type="ECO:0000313" key="2">
    <source>
        <dbReference type="EMBL" id="KAJ6264778.1"/>
    </source>
</evidence>
<dbReference type="AlphaFoldDB" id="A0AAD6J565"/>
<dbReference type="Proteomes" id="UP001221413">
    <property type="component" value="Unassembled WGS sequence"/>
</dbReference>
<comment type="caution">
    <text evidence="2">The sequence shown here is derived from an EMBL/GenBank/DDBJ whole genome shotgun (WGS) entry which is preliminary data.</text>
</comment>
<name>A0AAD6J565_DREDA</name>
<dbReference type="EMBL" id="JAQGDS010000001">
    <property type="protein sequence ID" value="KAJ6264778.1"/>
    <property type="molecule type" value="Genomic_DNA"/>
</dbReference>
<accession>A0AAD6J565</accession>
<feature type="compositionally biased region" description="Basic residues" evidence="1">
    <location>
        <begin position="76"/>
        <end position="94"/>
    </location>
</feature>
<protein>
    <submittedName>
        <fullName evidence="2">Uncharacterized protein</fullName>
    </submittedName>
</protein>
<feature type="region of interest" description="Disordered" evidence="1">
    <location>
        <begin position="34"/>
        <end position="103"/>
    </location>
</feature>